<feature type="non-terminal residue" evidence="1">
    <location>
        <position position="1"/>
    </location>
</feature>
<proteinExistence type="predicted"/>
<accession>A0ACC3DNS9</accession>
<name>A0ACC3DNS9_9PEZI</name>
<dbReference type="EMBL" id="JAWDJW010002053">
    <property type="protein sequence ID" value="KAK3078262.1"/>
    <property type="molecule type" value="Genomic_DNA"/>
</dbReference>
<sequence>RTFDVREPTTPHGQLLVASVASDYLAKVLCNALSKLGILTENFKVDLHQSKFIDTVGSNYWIQFLGESFSGFDPGGFNETLMSSLRNLSRKALNPSRNFRKAFR</sequence>
<organism evidence="1 2">
    <name type="scientific">Coniosporium uncinatum</name>
    <dbReference type="NCBI Taxonomy" id="93489"/>
    <lineage>
        <taxon>Eukaryota</taxon>
        <taxon>Fungi</taxon>
        <taxon>Dikarya</taxon>
        <taxon>Ascomycota</taxon>
        <taxon>Pezizomycotina</taxon>
        <taxon>Dothideomycetes</taxon>
        <taxon>Dothideomycetes incertae sedis</taxon>
        <taxon>Coniosporium</taxon>
    </lineage>
</organism>
<dbReference type="Proteomes" id="UP001186974">
    <property type="component" value="Unassembled WGS sequence"/>
</dbReference>
<comment type="caution">
    <text evidence="1">The sequence shown here is derived from an EMBL/GenBank/DDBJ whole genome shotgun (WGS) entry which is preliminary data.</text>
</comment>
<protein>
    <submittedName>
        <fullName evidence="1">Uncharacterized protein</fullName>
    </submittedName>
</protein>
<gene>
    <name evidence="1" type="ORF">LTS18_008029</name>
</gene>
<keyword evidence="2" id="KW-1185">Reference proteome</keyword>
<evidence type="ECO:0000313" key="2">
    <source>
        <dbReference type="Proteomes" id="UP001186974"/>
    </source>
</evidence>
<reference evidence="1" key="1">
    <citation type="submission" date="2024-09" db="EMBL/GenBank/DDBJ databases">
        <title>Black Yeasts Isolated from many extreme environments.</title>
        <authorList>
            <person name="Coleine C."/>
            <person name="Stajich J.E."/>
            <person name="Selbmann L."/>
        </authorList>
    </citation>
    <scope>NUCLEOTIDE SEQUENCE</scope>
    <source>
        <strain evidence="1">CCFEE 5737</strain>
    </source>
</reference>
<evidence type="ECO:0000313" key="1">
    <source>
        <dbReference type="EMBL" id="KAK3078262.1"/>
    </source>
</evidence>